<dbReference type="EMBL" id="OX465084">
    <property type="protein sequence ID" value="CAI9296086.1"/>
    <property type="molecule type" value="Genomic_DNA"/>
</dbReference>
<proteinExistence type="predicted"/>
<organism evidence="2 3">
    <name type="scientific">Lactuca saligna</name>
    <name type="common">Willowleaf lettuce</name>
    <dbReference type="NCBI Taxonomy" id="75948"/>
    <lineage>
        <taxon>Eukaryota</taxon>
        <taxon>Viridiplantae</taxon>
        <taxon>Streptophyta</taxon>
        <taxon>Embryophyta</taxon>
        <taxon>Tracheophyta</taxon>
        <taxon>Spermatophyta</taxon>
        <taxon>Magnoliopsida</taxon>
        <taxon>eudicotyledons</taxon>
        <taxon>Gunneridae</taxon>
        <taxon>Pentapetalae</taxon>
        <taxon>asterids</taxon>
        <taxon>campanulids</taxon>
        <taxon>Asterales</taxon>
        <taxon>Asteraceae</taxon>
        <taxon>Cichorioideae</taxon>
        <taxon>Cichorieae</taxon>
        <taxon>Lactucinae</taxon>
        <taxon>Lactuca</taxon>
    </lineage>
</organism>
<keyword evidence="3" id="KW-1185">Reference proteome</keyword>
<name>A0AA35ZPT8_LACSI</name>
<evidence type="ECO:0000313" key="3">
    <source>
        <dbReference type="Proteomes" id="UP001177003"/>
    </source>
</evidence>
<accession>A0AA35ZPT8</accession>
<sequence length="187" mass="20346">MKATVLCNIDCFKPTSAMGVEASTTAVIIFCLQSSSCSSTSKDILRKGGGQNRHTRDTSVDMDGNIADLEKPPKAPPTKRGFGFCLFKKTTENIRSGAAVDVIQRISVSICSLVTKKLEENGGELPSSENSIKEDLSSLTIHLFLYIKESHGIEKAFQFLSNIHKLRVESGEEDARVLHHVEGASDC</sequence>
<evidence type="ECO:0000256" key="1">
    <source>
        <dbReference type="SAM" id="MobiDB-lite"/>
    </source>
</evidence>
<feature type="region of interest" description="Disordered" evidence="1">
    <location>
        <begin position="41"/>
        <end position="75"/>
    </location>
</feature>
<dbReference type="AlphaFoldDB" id="A0AA35ZPT8"/>
<reference evidence="2" key="1">
    <citation type="submission" date="2023-04" db="EMBL/GenBank/DDBJ databases">
        <authorList>
            <person name="Vijverberg K."/>
            <person name="Xiong W."/>
            <person name="Schranz E."/>
        </authorList>
    </citation>
    <scope>NUCLEOTIDE SEQUENCE</scope>
</reference>
<dbReference type="Proteomes" id="UP001177003">
    <property type="component" value="Chromosome 8"/>
</dbReference>
<evidence type="ECO:0000313" key="2">
    <source>
        <dbReference type="EMBL" id="CAI9296086.1"/>
    </source>
</evidence>
<gene>
    <name evidence="2" type="ORF">LSALG_LOCUS34985</name>
</gene>
<protein>
    <submittedName>
        <fullName evidence="2">Uncharacterized protein</fullName>
    </submittedName>
</protein>